<reference evidence="4 5" key="1">
    <citation type="submission" date="2016-10" db="EMBL/GenBank/DDBJ databases">
        <title>Updated version of Genome Assembly of Janthinobacterium lividum ERGS5:01.</title>
        <authorList>
            <person name="Kumar R."/>
            <person name="Acharya V."/>
            <person name="Singh D."/>
        </authorList>
    </citation>
    <scope>NUCLEOTIDE SEQUENCE [LARGE SCALE GENOMIC DNA]</scope>
    <source>
        <strain evidence="4 5">ERGS5:01</strain>
    </source>
</reference>
<dbReference type="PROSITE" id="PS50887">
    <property type="entry name" value="GGDEF"/>
    <property type="match status" value="1"/>
</dbReference>
<dbReference type="InterPro" id="IPR052155">
    <property type="entry name" value="Biofilm_reg_signaling"/>
</dbReference>
<dbReference type="CDD" id="cd12914">
    <property type="entry name" value="PDC1_DGC_like"/>
    <property type="match status" value="1"/>
</dbReference>
<evidence type="ECO:0000259" key="2">
    <source>
        <dbReference type="PROSITE" id="PS50883"/>
    </source>
</evidence>
<evidence type="ECO:0000313" key="4">
    <source>
        <dbReference type="EMBL" id="OFJ48028.1"/>
    </source>
</evidence>
<dbReference type="InterPro" id="IPR035919">
    <property type="entry name" value="EAL_sf"/>
</dbReference>
<dbReference type="InterPro" id="IPR043128">
    <property type="entry name" value="Rev_trsase/Diguanyl_cyclase"/>
</dbReference>
<dbReference type="Proteomes" id="UP000092634">
    <property type="component" value="Unassembled WGS sequence"/>
</dbReference>
<comment type="caution">
    <text evidence="4">The sequence shown here is derived from an EMBL/GenBank/DDBJ whole genome shotgun (WGS) entry which is preliminary data.</text>
</comment>
<evidence type="ECO:0008006" key="6">
    <source>
        <dbReference type="Google" id="ProtNLM"/>
    </source>
</evidence>
<keyword evidence="1" id="KW-0472">Membrane</keyword>
<organism evidence="4 5">
    <name type="scientific">Janthinobacterium lividum</name>
    <dbReference type="NCBI Taxonomy" id="29581"/>
    <lineage>
        <taxon>Bacteria</taxon>
        <taxon>Pseudomonadati</taxon>
        <taxon>Pseudomonadota</taxon>
        <taxon>Betaproteobacteria</taxon>
        <taxon>Burkholderiales</taxon>
        <taxon>Oxalobacteraceae</taxon>
        <taxon>Janthinobacterium</taxon>
    </lineage>
</organism>
<sequence>MSAPQQIKNEHFLQQWLIHAMVLSALAGFIAFTQYEEYHRINRQEHERLAMQAEIVEKNLTPQLKLSKRVIDSIIDELATWQAQGDHLRRANHWLKVINDTLIGIRPILVIGPDGQVVAGSDADMAAESFRQNDCFQKAMRLADPQLLHVSAPPGDTAVPGAISLCRRISGFQGRFGGIVMVSLAPAYFSNLLDSIRYAHDVHSSISREDGQMYLASSRQTDARMPGLARSAEQHRMVAERDVPSSASIFGTTLRIAVSRDTEILFAPWRQSLYAQSILFGLVAVFSTLGLLLIQKRHRFRRAERKKTEKQIQQLAFFDQLTNLPNRILLLDRLKQAKTSSMRSGKHGAVLFIDLDNFKTLNDTLGHGMGDLLLNQVARRLVGCVRAGDTVARLGGDEFVVMLTDLHVNAEQAAAQVDIIGNKILQELSQTYWLKQLSHRSTSSIGATLFMGNLTSIDDLLKQADLAMYKSKAVGRNALRFFDPAMEVAMLERAALETDLRDAIPCRQLILHYQPQIDHRGDVTGVEALVRWQHPLRALVPPSDFIALAEEIGVILPLGQWVLETACAQLVAWAGHPDMRYLSIAVNVSVRQFNQDNFVDQVLCALASSGANPRLLKLELTESLLVSDVGGVIAKMSAIKAHGVGFSLDDFGTGYSSLAYLKRLPLDQLKIDKSFVRDVTHDPSDASIAKTIIALAHSLNIAVIAEGVETLAQRDFLARYGCRAYQGYFFSRPLTLTDLEKFVQRRSHAAPCDDDRRRLHSCKVSAEQISHDGDRLDGRTAGQACQALSFDGKGACA</sequence>
<feature type="domain" description="EAL" evidence="2">
    <location>
        <begin position="493"/>
        <end position="747"/>
    </location>
</feature>
<accession>A0A1E8PNY7</accession>
<evidence type="ECO:0000259" key="3">
    <source>
        <dbReference type="PROSITE" id="PS50887"/>
    </source>
</evidence>
<dbReference type="FunFam" id="3.20.20.450:FF:000001">
    <property type="entry name" value="Cyclic di-GMP phosphodiesterase yahA"/>
    <property type="match status" value="1"/>
</dbReference>
<dbReference type="Gene3D" id="3.30.70.270">
    <property type="match status" value="1"/>
</dbReference>
<dbReference type="Pfam" id="PF00990">
    <property type="entry name" value="GGDEF"/>
    <property type="match status" value="1"/>
</dbReference>
<keyword evidence="1" id="KW-1133">Transmembrane helix</keyword>
<name>A0A1E8PNY7_9BURK</name>
<dbReference type="InterPro" id="IPR000160">
    <property type="entry name" value="GGDEF_dom"/>
</dbReference>
<dbReference type="Gene3D" id="3.30.450.20">
    <property type="entry name" value="PAS domain"/>
    <property type="match status" value="1"/>
</dbReference>
<evidence type="ECO:0000256" key="1">
    <source>
        <dbReference type="SAM" id="Phobius"/>
    </source>
</evidence>
<dbReference type="EMBL" id="MAQB02000001">
    <property type="protein sequence ID" value="OFJ48028.1"/>
    <property type="molecule type" value="Genomic_DNA"/>
</dbReference>
<dbReference type="Gene3D" id="3.20.20.450">
    <property type="entry name" value="EAL domain"/>
    <property type="match status" value="1"/>
</dbReference>
<dbReference type="NCBIfam" id="TIGR00254">
    <property type="entry name" value="GGDEF"/>
    <property type="match status" value="1"/>
</dbReference>
<dbReference type="SMART" id="SM00052">
    <property type="entry name" value="EAL"/>
    <property type="match status" value="1"/>
</dbReference>
<dbReference type="AlphaFoldDB" id="A0A1E8PNY7"/>
<proteinExistence type="predicted"/>
<feature type="transmembrane region" description="Helical" evidence="1">
    <location>
        <begin position="16"/>
        <end position="35"/>
    </location>
</feature>
<dbReference type="SUPFAM" id="SSF141868">
    <property type="entry name" value="EAL domain-like"/>
    <property type="match status" value="1"/>
</dbReference>
<dbReference type="PANTHER" id="PTHR44757:SF2">
    <property type="entry name" value="BIOFILM ARCHITECTURE MAINTENANCE PROTEIN MBAA"/>
    <property type="match status" value="1"/>
</dbReference>
<dbReference type="CDD" id="cd01949">
    <property type="entry name" value="GGDEF"/>
    <property type="match status" value="1"/>
</dbReference>
<dbReference type="Pfam" id="PF00563">
    <property type="entry name" value="EAL"/>
    <property type="match status" value="1"/>
</dbReference>
<dbReference type="PROSITE" id="PS50883">
    <property type="entry name" value="EAL"/>
    <property type="match status" value="1"/>
</dbReference>
<dbReference type="CDD" id="cd01948">
    <property type="entry name" value="EAL"/>
    <property type="match status" value="1"/>
</dbReference>
<dbReference type="SUPFAM" id="SSF55073">
    <property type="entry name" value="Nucleotide cyclase"/>
    <property type="match status" value="1"/>
</dbReference>
<dbReference type="SMART" id="SM00267">
    <property type="entry name" value="GGDEF"/>
    <property type="match status" value="1"/>
</dbReference>
<feature type="domain" description="GGDEF" evidence="3">
    <location>
        <begin position="346"/>
        <end position="484"/>
    </location>
</feature>
<dbReference type="InterPro" id="IPR001633">
    <property type="entry name" value="EAL_dom"/>
</dbReference>
<protein>
    <recommendedName>
        <fullName evidence="6">EAL domain-containing protein</fullName>
    </recommendedName>
</protein>
<dbReference type="InterPro" id="IPR029787">
    <property type="entry name" value="Nucleotide_cyclase"/>
</dbReference>
<keyword evidence="1" id="KW-0812">Transmembrane</keyword>
<gene>
    <name evidence="4" type="ORF">BA896_002585</name>
</gene>
<evidence type="ECO:0000313" key="5">
    <source>
        <dbReference type="Proteomes" id="UP000092634"/>
    </source>
</evidence>
<dbReference type="PANTHER" id="PTHR44757">
    <property type="entry name" value="DIGUANYLATE CYCLASE DGCP"/>
    <property type="match status" value="1"/>
</dbReference>
<feature type="transmembrane region" description="Helical" evidence="1">
    <location>
        <begin position="273"/>
        <end position="294"/>
    </location>
</feature>